<evidence type="ECO:0000313" key="3">
    <source>
        <dbReference type="Proteomes" id="UP001595891"/>
    </source>
</evidence>
<keyword evidence="3" id="KW-1185">Reference proteome</keyword>
<sequence>MNESPSARRRRHGRPRSWISVAVFVIVFCVCGLARIIVDMDSPSLPSSSIVEQSEILSRIALLGLLFLRHMRSRRIGAVRRFWPAQPLRDGRRPGTRTLADFRPSPRPELTVKVPPRNTNTNRMTASQIALVTAMAMLTHG</sequence>
<feature type="transmembrane region" description="Helical" evidence="1">
    <location>
        <begin position="18"/>
        <end position="38"/>
    </location>
</feature>
<evidence type="ECO:0000313" key="2">
    <source>
        <dbReference type="EMBL" id="MFC4585941.1"/>
    </source>
</evidence>
<organism evidence="2 3">
    <name type="scientific">Sphaerisporangium corydalis</name>
    <dbReference type="NCBI Taxonomy" id="1441875"/>
    <lineage>
        <taxon>Bacteria</taxon>
        <taxon>Bacillati</taxon>
        <taxon>Actinomycetota</taxon>
        <taxon>Actinomycetes</taxon>
        <taxon>Streptosporangiales</taxon>
        <taxon>Streptosporangiaceae</taxon>
        <taxon>Sphaerisporangium</taxon>
    </lineage>
</organism>
<dbReference type="Proteomes" id="UP001595891">
    <property type="component" value="Unassembled WGS sequence"/>
</dbReference>
<protein>
    <submittedName>
        <fullName evidence="2">Uncharacterized protein</fullName>
    </submittedName>
</protein>
<reference evidence="3" key="1">
    <citation type="journal article" date="2019" name="Int. J. Syst. Evol. Microbiol.">
        <title>The Global Catalogue of Microorganisms (GCM) 10K type strain sequencing project: providing services to taxonomists for standard genome sequencing and annotation.</title>
        <authorList>
            <consortium name="The Broad Institute Genomics Platform"/>
            <consortium name="The Broad Institute Genome Sequencing Center for Infectious Disease"/>
            <person name="Wu L."/>
            <person name="Ma J."/>
        </authorList>
    </citation>
    <scope>NUCLEOTIDE SEQUENCE [LARGE SCALE GENOMIC DNA]</scope>
    <source>
        <strain evidence="3">CCUG 49560</strain>
    </source>
</reference>
<dbReference type="EMBL" id="JBHSFN010000003">
    <property type="protein sequence ID" value="MFC4585941.1"/>
    <property type="molecule type" value="Genomic_DNA"/>
</dbReference>
<dbReference type="RefSeq" id="WP_262844619.1">
    <property type="nucleotide sequence ID" value="NZ_JANZYP010000031.1"/>
</dbReference>
<proteinExistence type="predicted"/>
<accession>A0ABV9E8T9</accession>
<name>A0ABV9E8T9_9ACTN</name>
<keyword evidence="1" id="KW-1133">Transmembrane helix</keyword>
<evidence type="ECO:0000256" key="1">
    <source>
        <dbReference type="SAM" id="Phobius"/>
    </source>
</evidence>
<comment type="caution">
    <text evidence="2">The sequence shown here is derived from an EMBL/GenBank/DDBJ whole genome shotgun (WGS) entry which is preliminary data.</text>
</comment>
<keyword evidence="1" id="KW-0812">Transmembrane</keyword>
<keyword evidence="1" id="KW-0472">Membrane</keyword>
<gene>
    <name evidence="2" type="ORF">ACFO8L_07655</name>
</gene>
<feature type="transmembrane region" description="Helical" evidence="1">
    <location>
        <begin position="50"/>
        <end position="68"/>
    </location>
</feature>